<sequence length="324" mass="36115">MPHTSRKKKPSSTTATKRTTITDATGWTHVTTTGNAHRAHRQQPRPQNNAQQPQEELQPAEAPKSLTLASLLTQYRAHRTKWAASTTATTLTATVRREFYLGEQEREPSAQQEPAQQNQEQEPPARTEQRPQPEDQDPKPEQAPPSFTTTPTPTRKPESQTRITNIICIGLGSPSGFLRGGWVDRRSVSLYQLNALMSVVECLSADHPTTPLQIYAQDPVFNALDRQLLTSLGITVVEHPAGFERVNPNSLLFCPGAEKAHLEVLLARNPVGVVGGPLEDTGSAGIERFVARTGSVRLPRFEELKEAFWEMRVYYTRQVEEEEP</sequence>
<feature type="compositionally biased region" description="Low complexity" evidence="1">
    <location>
        <begin position="11"/>
        <end position="25"/>
    </location>
</feature>
<keyword evidence="4" id="KW-1185">Reference proteome</keyword>
<dbReference type="Proteomes" id="UP000249829">
    <property type="component" value="Unassembled WGS sequence"/>
</dbReference>
<name>A0A2V5H7G3_ASPV1</name>
<feature type="compositionally biased region" description="Basic and acidic residues" evidence="1">
    <location>
        <begin position="123"/>
        <end position="140"/>
    </location>
</feature>
<dbReference type="OMA" id="EHAFWNM"/>
<evidence type="ECO:0000259" key="2">
    <source>
        <dbReference type="Pfam" id="PF07985"/>
    </source>
</evidence>
<dbReference type="PANTHER" id="PTHR42080">
    <property type="entry name" value="SRR1 DOMAIN-CONTAINING PROTEIN"/>
    <property type="match status" value="1"/>
</dbReference>
<feature type="region of interest" description="Disordered" evidence="1">
    <location>
        <begin position="103"/>
        <end position="160"/>
    </location>
</feature>
<feature type="region of interest" description="Disordered" evidence="1">
    <location>
        <begin position="1"/>
        <end position="62"/>
    </location>
</feature>
<evidence type="ECO:0000313" key="3">
    <source>
        <dbReference type="EMBL" id="PYI19501.1"/>
    </source>
</evidence>
<gene>
    <name evidence="3" type="ORF">BO99DRAFT_402694</name>
</gene>
<reference evidence="3 4" key="1">
    <citation type="submission" date="2018-02" db="EMBL/GenBank/DDBJ databases">
        <title>The genomes of Aspergillus section Nigri reveals drivers in fungal speciation.</title>
        <authorList>
            <consortium name="DOE Joint Genome Institute"/>
            <person name="Vesth T.C."/>
            <person name="Nybo J."/>
            <person name="Theobald S."/>
            <person name="Brandl J."/>
            <person name="Frisvad J.C."/>
            <person name="Nielsen K.F."/>
            <person name="Lyhne E.K."/>
            <person name="Kogle M.E."/>
            <person name="Kuo A."/>
            <person name="Riley R."/>
            <person name="Clum A."/>
            <person name="Nolan M."/>
            <person name="Lipzen A."/>
            <person name="Salamov A."/>
            <person name="Henrissat B."/>
            <person name="Wiebenga A."/>
            <person name="De vries R.P."/>
            <person name="Grigoriev I.V."/>
            <person name="Mortensen U.H."/>
            <person name="Andersen M.R."/>
            <person name="Baker S.E."/>
        </authorList>
    </citation>
    <scope>NUCLEOTIDE SEQUENCE [LARGE SCALE GENOMIC DNA]</scope>
    <source>
        <strain evidence="3 4">CBS 115571</strain>
    </source>
</reference>
<dbReference type="AlphaFoldDB" id="A0A2V5H7G3"/>
<feature type="compositionally biased region" description="Low complexity" evidence="1">
    <location>
        <begin position="44"/>
        <end position="62"/>
    </location>
</feature>
<feature type="compositionally biased region" description="Low complexity" evidence="1">
    <location>
        <begin position="109"/>
        <end position="122"/>
    </location>
</feature>
<feature type="compositionally biased region" description="Low complexity" evidence="1">
    <location>
        <begin position="144"/>
        <end position="153"/>
    </location>
</feature>
<protein>
    <recommendedName>
        <fullName evidence="2">SRR1-like domain-containing protein</fullName>
    </recommendedName>
</protein>
<organism evidence="3 4">
    <name type="scientific">Aspergillus violaceofuscus (strain CBS 115571)</name>
    <dbReference type="NCBI Taxonomy" id="1450538"/>
    <lineage>
        <taxon>Eukaryota</taxon>
        <taxon>Fungi</taxon>
        <taxon>Dikarya</taxon>
        <taxon>Ascomycota</taxon>
        <taxon>Pezizomycotina</taxon>
        <taxon>Eurotiomycetes</taxon>
        <taxon>Eurotiomycetidae</taxon>
        <taxon>Eurotiales</taxon>
        <taxon>Aspergillaceae</taxon>
        <taxon>Aspergillus</taxon>
    </lineage>
</organism>
<feature type="compositionally biased region" description="Basic residues" evidence="1">
    <location>
        <begin position="1"/>
        <end position="10"/>
    </location>
</feature>
<dbReference type="Pfam" id="PF07985">
    <property type="entry name" value="SRR1"/>
    <property type="match status" value="1"/>
</dbReference>
<dbReference type="InterPro" id="IPR012942">
    <property type="entry name" value="SRR1-like"/>
</dbReference>
<evidence type="ECO:0000313" key="4">
    <source>
        <dbReference type="Proteomes" id="UP000249829"/>
    </source>
</evidence>
<evidence type="ECO:0000256" key="1">
    <source>
        <dbReference type="SAM" id="MobiDB-lite"/>
    </source>
</evidence>
<proteinExistence type="predicted"/>
<dbReference type="PANTHER" id="PTHR42080:SF1">
    <property type="entry name" value="SRR1-LIKE DOMAIN-CONTAINING PROTEIN"/>
    <property type="match status" value="1"/>
</dbReference>
<feature type="domain" description="SRR1-like" evidence="2">
    <location>
        <begin position="158"/>
        <end position="314"/>
    </location>
</feature>
<dbReference type="EMBL" id="KZ825134">
    <property type="protein sequence ID" value="PYI19501.1"/>
    <property type="molecule type" value="Genomic_DNA"/>
</dbReference>
<accession>A0A2V5H7G3</accession>